<feature type="transmembrane region" description="Helical" evidence="8">
    <location>
        <begin position="948"/>
        <end position="969"/>
    </location>
</feature>
<feature type="compositionally biased region" description="Low complexity" evidence="7">
    <location>
        <begin position="547"/>
        <end position="557"/>
    </location>
</feature>
<keyword evidence="3 8" id="KW-0812">Transmembrane</keyword>
<feature type="region of interest" description="Disordered" evidence="7">
    <location>
        <begin position="389"/>
        <end position="411"/>
    </location>
</feature>
<dbReference type="PANTHER" id="PTHR36892:SF10">
    <property type="entry name" value="OS01G0201900 PROTEIN"/>
    <property type="match status" value="1"/>
</dbReference>
<evidence type="ECO:0000256" key="4">
    <source>
        <dbReference type="ARBA" id="ARBA00022737"/>
    </source>
</evidence>
<name>A0A0E0BYS2_9ORYZ</name>
<dbReference type="InterPro" id="IPR000425">
    <property type="entry name" value="MIP"/>
</dbReference>
<dbReference type="InterPro" id="IPR023271">
    <property type="entry name" value="Aquaporin-like"/>
</dbReference>
<evidence type="ECO:0000256" key="1">
    <source>
        <dbReference type="ARBA" id="ARBA00004141"/>
    </source>
</evidence>
<keyword evidence="5 8" id="KW-1133">Transmembrane helix</keyword>
<dbReference type="Gene3D" id="1.20.1080.10">
    <property type="entry name" value="Glycerol uptake facilitator protein"/>
    <property type="match status" value="2"/>
</dbReference>
<feature type="compositionally biased region" description="Basic residues" evidence="7">
    <location>
        <begin position="77"/>
        <end position="91"/>
    </location>
</feature>
<feature type="transmembrane region" description="Helical" evidence="8">
    <location>
        <begin position="921"/>
        <end position="941"/>
    </location>
</feature>
<dbReference type="PANTHER" id="PTHR36892">
    <property type="entry name" value="OS01G0201800 PROTEIN"/>
    <property type="match status" value="1"/>
</dbReference>
<feature type="compositionally biased region" description="Basic and acidic residues" evidence="7">
    <location>
        <begin position="227"/>
        <end position="242"/>
    </location>
</feature>
<evidence type="ECO:0000256" key="6">
    <source>
        <dbReference type="ARBA" id="ARBA00023136"/>
    </source>
</evidence>
<dbReference type="SUPFAM" id="SSF81338">
    <property type="entry name" value="Aquaporin-like"/>
    <property type="match status" value="1"/>
</dbReference>
<protein>
    <submittedName>
        <fullName evidence="9">Uncharacterized protein</fullName>
    </submittedName>
</protein>
<proteinExistence type="predicted"/>
<feature type="compositionally biased region" description="Basic and acidic residues" evidence="7">
    <location>
        <begin position="165"/>
        <end position="180"/>
    </location>
</feature>
<reference evidence="9" key="2">
    <citation type="submission" date="2018-05" db="EMBL/GenBank/DDBJ databases">
        <title>OmerRS3 (Oryza meridionalis Reference Sequence Version 3).</title>
        <authorList>
            <person name="Zhang J."/>
            <person name="Kudrna D."/>
            <person name="Lee S."/>
            <person name="Talag J."/>
            <person name="Welchert J."/>
            <person name="Wing R.A."/>
        </authorList>
    </citation>
    <scope>NUCLEOTIDE SEQUENCE [LARGE SCALE GENOMIC DNA]</scope>
    <source>
        <strain evidence="9">cv. OR44</strain>
    </source>
</reference>
<feature type="compositionally biased region" description="Basic residues" evidence="7">
    <location>
        <begin position="128"/>
        <end position="138"/>
    </location>
</feature>
<evidence type="ECO:0000256" key="5">
    <source>
        <dbReference type="ARBA" id="ARBA00022989"/>
    </source>
</evidence>
<dbReference type="AlphaFoldDB" id="A0A0E0BYS2"/>
<feature type="region of interest" description="Disordered" evidence="7">
    <location>
        <begin position="344"/>
        <end position="368"/>
    </location>
</feature>
<feature type="compositionally biased region" description="Low complexity" evidence="7">
    <location>
        <begin position="94"/>
        <end position="109"/>
    </location>
</feature>
<accession>A0A0E0BYS2</accession>
<feature type="region of interest" description="Disordered" evidence="7">
    <location>
        <begin position="533"/>
        <end position="560"/>
    </location>
</feature>
<dbReference type="Gramene" id="OMERI01G06660.1">
    <property type="protein sequence ID" value="OMERI01G06660.1"/>
    <property type="gene ID" value="OMERI01G06660"/>
</dbReference>
<organism evidence="9">
    <name type="scientific">Oryza meridionalis</name>
    <dbReference type="NCBI Taxonomy" id="40149"/>
    <lineage>
        <taxon>Eukaryota</taxon>
        <taxon>Viridiplantae</taxon>
        <taxon>Streptophyta</taxon>
        <taxon>Embryophyta</taxon>
        <taxon>Tracheophyta</taxon>
        <taxon>Spermatophyta</taxon>
        <taxon>Magnoliopsida</taxon>
        <taxon>Liliopsida</taxon>
        <taxon>Poales</taxon>
        <taxon>Poaceae</taxon>
        <taxon>BOP clade</taxon>
        <taxon>Oryzoideae</taxon>
        <taxon>Oryzeae</taxon>
        <taxon>Oryzinae</taxon>
        <taxon>Oryza</taxon>
    </lineage>
</organism>
<sequence>MAVVAGFSIREYTESMRGAAGAEGTRLYGLGAGDLPPMEARRFRWWADELAAAPPLPPRSPSPSPSPSPPPPPPTKPSRRTLGKARAPKKRSISDLFAAAPPLALPSSDSGGGGNDDDDDEALCAIMRRAREKKRKRRLLEEEEEEAGAASAPVVAAAAAAAAAETRDSEGNFTRKEALDKTNLPGGLDTPQASRRPDGVHHARTDEERSPDSKRRKKAKITNLDKNNNKKIDKKRYSESKRATNKVGKQHDLKKMLPLHSILKKYTKHTSVKMVKEKHGDPKGTEVIEVCRKSVKRVKFSEVNDVLGINKQNICKLFSDALASSSSSSTDMSSEGDKHIAAESCSSHMPETATKEASKNTDHEDSLELTSTQLSSNLFDLNEALPESTDLNYPYVSNPEEPNHEPSQHEPLDSDVQVIDEGRQNQQDLSLDSHGLQCQSVPLSGLERARSSISPGTFLHGEFMEVSDTFFVGSSRKLTGELVESHGDCSSGSVKDAMTKGKSPCALPNHTVQDSFQQHQRYYAFNLNLGGSQPSNEGEVPPQDCNASAGAASSSHAEMGVQQECRPAPGQTVRLMGKDLSVTTTRGEYVSGTHSYTEDHPTKLFLELPRQGRPYLSLQAQSVPNVSANSLSPSQSHIRYTAPQNLSHSFPTANALSGDRLQYDDRFSYLSGSQHHGNVLLGSPSLTSHGSAALRQNLPYVWSRYSDPSSSSTASPSAPILPTTAQHVTPSSVYHANLPRSYGVVSAGSSVHPHNSPSFTFTCPRRIVEEASGSRRDGACPSRNAENVAARAAIPEMPSSSSGGRHAQRTGPMKLTPGAKHILMPSDTTGDGTSMPVYSCVSFGSKSGNASATRNMGAGLYNFAIESGREMAGREDGAAAGAMEEGQDSKEVKCENSEDGSNTSRRCQGNDMISVQFMQKILTEILGTYFMIFAGCGAVVVNLSTGGTVTFPGICAVCGLVVTALVYSVGHISGTHLNPAVTVAFATCGCFPWNQGLSAVEQMFRPVTGASMNPARSLGPAMVAGRYGGVWVYVAAPVSGTVCGAWAYNLLRFTDNTFSFLRRSSRRS</sequence>
<dbReference type="EnsemblPlants" id="OMERI01G06660.1">
    <property type="protein sequence ID" value="OMERI01G06660.1"/>
    <property type="gene ID" value="OMERI01G06660"/>
</dbReference>
<dbReference type="eggNOG" id="KOG0223">
    <property type="taxonomic scope" value="Eukaryota"/>
</dbReference>
<feature type="compositionally biased region" description="Basic and acidic residues" evidence="7">
    <location>
        <begin position="353"/>
        <end position="366"/>
    </location>
</feature>
<dbReference type="Pfam" id="PF00230">
    <property type="entry name" value="MIP"/>
    <property type="match status" value="2"/>
</dbReference>
<evidence type="ECO:0000256" key="2">
    <source>
        <dbReference type="ARBA" id="ARBA00022448"/>
    </source>
</evidence>
<comment type="subcellular location">
    <subcellularLocation>
        <location evidence="1">Membrane</location>
        <topology evidence="1">Multi-pass membrane protein</topology>
    </subcellularLocation>
</comment>
<feature type="transmembrane region" description="Helical" evidence="8">
    <location>
        <begin position="1030"/>
        <end position="1051"/>
    </location>
</feature>
<evidence type="ECO:0000256" key="3">
    <source>
        <dbReference type="ARBA" id="ARBA00022692"/>
    </source>
</evidence>
<reference evidence="9" key="1">
    <citation type="submission" date="2015-04" db="UniProtKB">
        <authorList>
            <consortium name="EnsemblPlants"/>
        </authorList>
    </citation>
    <scope>IDENTIFICATION</scope>
</reference>
<dbReference type="PRINTS" id="PR00783">
    <property type="entry name" value="MINTRINSICP"/>
</dbReference>
<keyword evidence="4" id="KW-0677">Repeat</keyword>
<feature type="compositionally biased region" description="Basic and acidic residues" evidence="7">
    <location>
        <begin position="195"/>
        <end position="213"/>
    </location>
</feature>
<feature type="region of interest" description="Disordered" evidence="7">
    <location>
        <begin position="52"/>
        <end position="250"/>
    </location>
</feature>
<dbReference type="InterPro" id="IPR022357">
    <property type="entry name" value="MIP_CS"/>
</dbReference>
<dbReference type="GO" id="GO:0016020">
    <property type="term" value="C:membrane"/>
    <property type="evidence" value="ECO:0007669"/>
    <property type="project" value="UniProtKB-SubCell"/>
</dbReference>
<keyword evidence="6 8" id="KW-0472">Membrane</keyword>
<dbReference type="STRING" id="40149.A0A0E0BYS2"/>
<feature type="compositionally biased region" description="Low complexity" evidence="7">
    <location>
        <begin position="148"/>
        <end position="164"/>
    </location>
</feature>
<feature type="compositionally biased region" description="Basic and acidic residues" evidence="7">
    <location>
        <begin position="887"/>
        <end position="896"/>
    </location>
</feature>
<keyword evidence="10" id="KW-1185">Reference proteome</keyword>
<keyword evidence="2" id="KW-0813">Transport</keyword>
<feature type="region of interest" description="Disordered" evidence="7">
    <location>
        <begin position="874"/>
        <end position="905"/>
    </location>
</feature>
<feature type="region of interest" description="Disordered" evidence="7">
    <location>
        <begin position="796"/>
        <end position="820"/>
    </location>
</feature>
<feature type="compositionally biased region" description="Pro residues" evidence="7">
    <location>
        <begin position="54"/>
        <end position="76"/>
    </location>
</feature>
<dbReference type="Proteomes" id="UP000008021">
    <property type="component" value="Chromosome 1"/>
</dbReference>
<evidence type="ECO:0000256" key="8">
    <source>
        <dbReference type="SAM" id="Phobius"/>
    </source>
</evidence>
<evidence type="ECO:0000313" key="10">
    <source>
        <dbReference type="Proteomes" id="UP000008021"/>
    </source>
</evidence>
<dbReference type="GO" id="GO:0015267">
    <property type="term" value="F:channel activity"/>
    <property type="evidence" value="ECO:0007669"/>
    <property type="project" value="InterPro"/>
</dbReference>
<dbReference type="PROSITE" id="PS00221">
    <property type="entry name" value="MIP"/>
    <property type="match status" value="1"/>
</dbReference>
<feature type="compositionally biased region" description="Basic and acidic residues" evidence="7">
    <location>
        <begin position="401"/>
        <end position="411"/>
    </location>
</feature>
<evidence type="ECO:0000313" key="9">
    <source>
        <dbReference type="EnsemblPlants" id="OMERI01G06660.1"/>
    </source>
</evidence>
<evidence type="ECO:0000256" key="7">
    <source>
        <dbReference type="SAM" id="MobiDB-lite"/>
    </source>
</evidence>